<dbReference type="AlphaFoldDB" id="A0A1H1BGZ0"/>
<sequence length="148" mass="16530">MRPSVHKIRIMSHLGLVTLVVRDYDEAIAFYVGVLGFELVEDTPLAGDKRWVIVRPKGARETALLLARAATSDQRRRIGDQTGGRVGFFLYTDDFAGEYERLRSAGVFFEETPRRESYGTVAVFRDLYGNRWDLLQPGSSDVGQAGSG</sequence>
<dbReference type="InterPro" id="IPR029068">
    <property type="entry name" value="Glyas_Bleomycin-R_OHBP_Dase"/>
</dbReference>
<dbReference type="CDD" id="cd07263">
    <property type="entry name" value="VOC_like"/>
    <property type="match status" value="1"/>
</dbReference>
<name>A0A1H1BGZ0_9ACTN</name>
<reference evidence="2 3" key="1">
    <citation type="submission" date="2016-10" db="EMBL/GenBank/DDBJ databases">
        <authorList>
            <person name="de Groot N.N."/>
        </authorList>
    </citation>
    <scope>NUCLEOTIDE SEQUENCE [LARGE SCALE GENOMIC DNA]</scope>
    <source>
        <strain evidence="2 3">DSM 43794</strain>
    </source>
</reference>
<dbReference type="PANTHER" id="PTHR36437:SF2">
    <property type="entry name" value="GLYOXALASE_BLEOMYCIN RESISTANCE PROTEIN_DIOXYGENASE"/>
    <property type="match status" value="1"/>
</dbReference>
<keyword evidence="2" id="KW-0560">Oxidoreductase</keyword>
<dbReference type="Proteomes" id="UP000217103">
    <property type="component" value="Unassembled WGS sequence"/>
</dbReference>
<dbReference type="Gene3D" id="3.10.180.10">
    <property type="entry name" value="2,3-Dihydroxybiphenyl 1,2-Dioxygenase, domain 1"/>
    <property type="match status" value="1"/>
</dbReference>
<dbReference type="GO" id="GO:0051213">
    <property type="term" value="F:dioxygenase activity"/>
    <property type="evidence" value="ECO:0007669"/>
    <property type="project" value="UniProtKB-KW"/>
</dbReference>
<evidence type="ECO:0000313" key="3">
    <source>
        <dbReference type="Proteomes" id="UP000217103"/>
    </source>
</evidence>
<accession>A0A1H1BGZ0</accession>
<dbReference type="PANTHER" id="PTHR36437">
    <property type="entry name" value="GLYOXALASE/BLEOMYCIN RESISTANCE PROTEIN/DIOXYGENASE"/>
    <property type="match status" value="1"/>
</dbReference>
<dbReference type="SUPFAM" id="SSF54593">
    <property type="entry name" value="Glyoxalase/Bleomycin resistance protein/Dihydroxybiphenyl dioxygenase"/>
    <property type="match status" value="1"/>
</dbReference>
<evidence type="ECO:0000259" key="1">
    <source>
        <dbReference type="PROSITE" id="PS51819"/>
    </source>
</evidence>
<dbReference type="STRING" id="35622.SAMN04489764_0942"/>
<organism evidence="2 3">
    <name type="scientific">Thermostaphylospora chromogena</name>
    <dbReference type="NCBI Taxonomy" id="35622"/>
    <lineage>
        <taxon>Bacteria</taxon>
        <taxon>Bacillati</taxon>
        <taxon>Actinomycetota</taxon>
        <taxon>Actinomycetes</taxon>
        <taxon>Streptosporangiales</taxon>
        <taxon>Thermomonosporaceae</taxon>
        <taxon>Thermostaphylospora</taxon>
    </lineage>
</organism>
<dbReference type="Pfam" id="PF00903">
    <property type="entry name" value="Glyoxalase"/>
    <property type="match status" value="1"/>
</dbReference>
<gene>
    <name evidence="2" type="ORF">SAMN04489764_0942</name>
</gene>
<feature type="domain" description="VOC" evidence="1">
    <location>
        <begin position="13"/>
        <end position="137"/>
    </location>
</feature>
<dbReference type="PROSITE" id="PS51819">
    <property type="entry name" value="VOC"/>
    <property type="match status" value="1"/>
</dbReference>
<dbReference type="InterPro" id="IPR004360">
    <property type="entry name" value="Glyas_Fos-R_dOase_dom"/>
</dbReference>
<dbReference type="EMBL" id="FNKK01000002">
    <property type="protein sequence ID" value="SDQ50636.1"/>
    <property type="molecule type" value="Genomic_DNA"/>
</dbReference>
<protein>
    <submittedName>
        <fullName evidence="2">Catechol 2,3-dioxygenase</fullName>
    </submittedName>
</protein>
<evidence type="ECO:0000313" key="2">
    <source>
        <dbReference type="EMBL" id="SDQ50636.1"/>
    </source>
</evidence>
<dbReference type="InterPro" id="IPR037523">
    <property type="entry name" value="VOC_core"/>
</dbReference>
<keyword evidence="3" id="KW-1185">Reference proteome</keyword>
<proteinExistence type="predicted"/>
<keyword evidence="2" id="KW-0223">Dioxygenase</keyword>